<dbReference type="GO" id="GO:0005615">
    <property type="term" value="C:extracellular space"/>
    <property type="evidence" value="ECO:0007669"/>
    <property type="project" value="TreeGrafter"/>
</dbReference>
<dbReference type="InterPro" id="IPR036378">
    <property type="entry name" value="FAS1_dom_sf"/>
</dbReference>
<dbReference type="SMART" id="SM00554">
    <property type="entry name" value="FAS1"/>
    <property type="match status" value="2"/>
</dbReference>
<sequence>MKILQRFFAYSLSALFLFTLSSLAVAAYKKGEEINLVEVAATNDDFQTLVMAIRASGLSGTLEGKGPFTLLAPTDDAFAKLPAGTLADLLKPENKEQLQAVLKYHLLIGAITSEEVSKLKLPETVQGETVQIESGEDGVTINGAKVIAGELNASNGVIHVIDTVLIPGTLSSLTVAGYKKGEKINLVEVAATNDDFQTLVMAIRASGLSGTLEGKGPFTLLAPTDDAFAKLPAGTLADLLKPENKEQLQAVLKYHLLIGAFTSEEVSKLKLPETVEGETVQIEDGEDGVTINDAKLIAGDLNASNGVIHVIDTVLIPE</sequence>
<evidence type="ECO:0000259" key="2">
    <source>
        <dbReference type="PROSITE" id="PS50213"/>
    </source>
</evidence>
<dbReference type="Gene3D" id="2.30.180.10">
    <property type="entry name" value="FAS1 domain"/>
    <property type="match status" value="2"/>
</dbReference>
<dbReference type="Pfam" id="PF02469">
    <property type="entry name" value="Fasciclin"/>
    <property type="match status" value="2"/>
</dbReference>
<dbReference type="InterPro" id="IPR050904">
    <property type="entry name" value="Adhesion/Biosynth-related"/>
</dbReference>
<dbReference type="EMBL" id="AAPH01000001">
    <property type="protein sequence ID" value="EAS45827.1"/>
    <property type="molecule type" value="Genomic_DNA"/>
</dbReference>
<dbReference type="SUPFAM" id="SSF82153">
    <property type="entry name" value="FAS1 domain"/>
    <property type="match status" value="2"/>
</dbReference>
<dbReference type="AlphaFoldDB" id="Q1Z9L5"/>
<dbReference type="Proteomes" id="UP000003789">
    <property type="component" value="Unassembled WGS sequence"/>
</dbReference>
<feature type="chain" id="PRO_5004198708" description="FAS1 domain-containing protein" evidence="1">
    <location>
        <begin position="27"/>
        <end position="318"/>
    </location>
</feature>
<dbReference type="InterPro" id="IPR000782">
    <property type="entry name" value="FAS1_domain"/>
</dbReference>
<keyword evidence="1" id="KW-0732">Signal</keyword>
<evidence type="ECO:0000313" key="4">
    <source>
        <dbReference type="Proteomes" id="UP000003789"/>
    </source>
</evidence>
<gene>
    <name evidence="3" type="ORF">P3TCK_05601</name>
</gene>
<dbReference type="FunFam" id="2.30.180.10:FF:000032">
    <property type="entry name" value="Fasciclin domain-containing protein, putative"/>
    <property type="match status" value="2"/>
</dbReference>
<dbReference type="PANTHER" id="PTHR10900">
    <property type="entry name" value="PERIOSTIN-RELATED"/>
    <property type="match status" value="1"/>
</dbReference>
<dbReference type="OrthoDB" id="9800666at2"/>
<comment type="caution">
    <text evidence="3">The sequence shown here is derived from an EMBL/GenBank/DDBJ whole genome shotgun (WGS) entry which is preliminary data.</text>
</comment>
<organism evidence="3 4">
    <name type="scientific">Photobacterium profundum 3TCK</name>
    <dbReference type="NCBI Taxonomy" id="314280"/>
    <lineage>
        <taxon>Bacteria</taxon>
        <taxon>Pseudomonadati</taxon>
        <taxon>Pseudomonadota</taxon>
        <taxon>Gammaproteobacteria</taxon>
        <taxon>Vibrionales</taxon>
        <taxon>Vibrionaceae</taxon>
        <taxon>Photobacterium</taxon>
    </lineage>
</organism>
<feature type="signal peptide" evidence="1">
    <location>
        <begin position="1"/>
        <end position="26"/>
    </location>
</feature>
<name>Q1Z9L5_9GAMM</name>
<protein>
    <recommendedName>
        <fullName evidence="2">FAS1 domain-containing protein</fullName>
    </recommendedName>
</protein>
<evidence type="ECO:0000256" key="1">
    <source>
        <dbReference type="SAM" id="SignalP"/>
    </source>
</evidence>
<proteinExistence type="predicted"/>
<dbReference type="PANTHER" id="PTHR10900:SF77">
    <property type="entry name" value="FI19380P1"/>
    <property type="match status" value="1"/>
</dbReference>
<accession>Q1Z9L5</accession>
<evidence type="ECO:0000313" key="3">
    <source>
        <dbReference type="EMBL" id="EAS45827.1"/>
    </source>
</evidence>
<feature type="domain" description="FAS1" evidence="2">
    <location>
        <begin position="33"/>
        <end position="165"/>
    </location>
</feature>
<dbReference type="HOGENOM" id="CLU_031281_1_0_6"/>
<feature type="domain" description="FAS1" evidence="2">
    <location>
        <begin position="183"/>
        <end position="315"/>
    </location>
</feature>
<dbReference type="PROSITE" id="PS50213">
    <property type="entry name" value="FAS1"/>
    <property type="match status" value="2"/>
</dbReference>
<reference evidence="3 4" key="1">
    <citation type="submission" date="2006-03" db="EMBL/GenBank/DDBJ databases">
        <authorList>
            <person name="Bartlett D.H."/>
            <person name="Valle G."/>
            <person name="Lauro F.M."/>
            <person name="Vezzi A."/>
            <person name="Simonato F."/>
            <person name="Eloe E."/>
            <person name="Vitulo N."/>
            <person name="Stratton T.K."/>
            <person name="D'angelo M."/>
            <person name="Ferriera S."/>
            <person name="Johnson J."/>
            <person name="Kravitz S."/>
            <person name="Beeson K."/>
            <person name="Sutton G."/>
            <person name="Rogers Y."/>
            <person name="Friedman R."/>
            <person name="Frazier M."/>
            <person name="Venter J.C."/>
        </authorList>
    </citation>
    <scope>NUCLEOTIDE SEQUENCE [LARGE SCALE GENOMIC DNA]</scope>
    <source>
        <strain evidence="3 4">3TCK</strain>
    </source>
</reference>